<feature type="signal peptide" evidence="1">
    <location>
        <begin position="1"/>
        <end position="19"/>
    </location>
</feature>
<dbReference type="SUPFAM" id="SSF52266">
    <property type="entry name" value="SGNH hydrolase"/>
    <property type="match status" value="1"/>
</dbReference>
<dbReference type="AlphaFoldDB" id="A0A2U2N176"/>
<comment type="caution">
    <text evidence="3">The sequence shown here is derived from an EMBL/GenBank/DDBJ whole genome shotgun (WGS) entry which is preliminary data.</text>
</comment>
<dbReference type="PANTHER" id="PTHR30383">
    <property type="entry name" value="THIOESTERASE 1/PROTEASE 1/LYSOPHOSPHOLIPASE L1"/>
    <property type="match status" value="1"/>
</dbReference>
<dbReference type="GO" id="GO:0004622">
    <property type="term" value="F:phosphatidylcholine lysophospholipase activity"/>
    <property type="evidence" value="ECO:0007669"/>
    <property type="project" value="TreeGrafter"/>
</dbReference>
<feature type="chain" id="PRO_5015732078" evidence="1">
    <location>
        <begin position="20"/>
        <end position="205"/>
    </location>
</feature>
<gene>
    <name evidence="3" type="ORF">DEM34_10435</name>
</gene>
<dbReference type="RefSeq" id="WP_109678751.1">
    <property type="nucleotide sequence ID" value="NZ_CP086615.1"/>
</dbReference>
<keyword evidence="1" id="KW-0732">Signal</keyword>
<dbReference type="InterPro" id="IPR036514">
    <property type="entry name" value="SGNH_hydro_sf"/>
</dbReference>
<dbReference type="InterPro" id="IPR051532">
    <property type="entry name" value="Ester_Hydrolysis_Enzymes"/>
</dbReference>
<dbReference type="InterPro" id="IPR013830">
    <property type="entry name" value="SGNH_hydro"/>
</dbReference>
<evidence type="ECO:0000259" key="2">
    <source>
        <dbReference type="Pfam" id="PF13472"/>
    </source>
</evidence>
<accession>A0A2U2N176</accession>
<keyword evidence="4" id="KW-1185">Reference proteome</keyword>
<name>A0A2U2N176_9GAMM</name>
<evidence type="ECO:0000313" key="3">
    <source>
        <dbReference type="EMBL" id="PWG63001.1"/>
    </source>
</evidence>
<dbReference type="PANTHER" id="PTHR30383:SF24">
    <property type="entry name" value="THIOESTERASE 1_PROTEASE 1_LYSOPHOSPHOLIPASE L1"/>
    <property type="match status" value="1"/>
</dbReference>
<dbReference type="CDD" id="cd01822">
    <property type="entry name" value="Lysophospholipase_L1_like"/>
    <property type="match status" value="1"/>
</dbReference>
<dbReference type="EMBL" id="QFFI01000014">
    <property type="protein sequence ID" value="PWG63001.1"/>
    <property type="molecule type" value="Genomic_DNA"/>
</dbReference>
<sequence length="205" mass="21857">MHRLLLSVLLCLLTLPAVATERTVLVLGDSLSAAYGIDREEGWVALLRERLDDNGYPARVVNASVSGHTTANGVDLLPQALAEHQPDAVIIALGGNDGLRGVALAEMRRNLTRMVRLSREAGAQVLLVGVRLPSNYGRAFIDRFQAVFREVAESEGVPLVPRFLEGVGGNAELMQSDGIHPNAAAQPVLLDNVWGELKPLLGGGA</sequence>
<reference evidence="3 4" key="1">
    <citation type="submission" date="2018-05" db="EMBL/GenBank/DDBJ databases">
        <title>Spiribacter halobius sp. nov., a moderately halophilic bacterium isolated from marine solar saltern.</title>
        <authorList>
            <person name="Zheng W.-S."/>
            <person name="Lu D.-C."/>
            <person name="Du Z.-J."/>
        </authorList>
    </citation>
    <scope>NUCLEOTIDE SEQUENCE [LARGE SCALE GENOMIC DNA]</scope>
    <source>
        <strain evidence="3 4">E85</strain>
    </source>
</reference>
<dbReference type="OrthoDB" id="9786188at2"/>
<feature type="domain" description="SGNH hydrolase-type esterase" evidence="2">
    <location>
        <begin position="26"/>
        <end position="185"/>
    </location>
</feature>
<organism evidence="3 4">
    <name type="scientific">Sediminicurvatus halobius</name>
    <dbReference type="NCBI Taxonomy" id="2182432"/>
    <lineage>
        <taxon>Bacteria</taxon>
        <taxon>Pseudomonadati</taxon>
        <taxon>Pseudomonadota</taxon>
        <taxon>Gammaproteobacteria</taxon>
        <taxon>Chromatiales</taxon>
        <taxon>Ectothiorhodospiraceae</taxon>
        <taxon>Sediminicurvatus</taxon>
    </lineage>
</organism>
<proteinExistence type="predicted"/>
<dbReference type="Pfam" id="PF13472">
    <property type="entry name" value="Lipase_GDSL_2"/>
    <property type="match status" value="1"/>
</dbReference>
<evidence type="ECO:0000256" key="1">
    <source>
        <dbReference type="SAM" id="SignalP"/>
    </source>
</evidence>
<dbReference type="Proteomes" id="UP000245474">
    <property type="component" value="Unassembled WGS sequence"/>
</dbReference>
<dbReference type="Gene3D" id="3.40.50.1110">
    <property type="entry name" value="SGNH hydrolase"/>
    <property type="match status" value="1"/>
</dbReference>
<protein>
    <submittedName>
        <fullName evidence="3">Arylesterase</fullName>
    </submittedName>
</protein>
<evidence type="ECO:0000313" key="4">
    <source>
        <dbReference type="Proteomes" id="UP000245474"/>
    </source>
</evidence>